<gene>
    <name evidence="1" type="ORF">SAMN02799615_01380</name>
</gene>
<accession>A0A1I2C8B1</accession>
<protein>
    <submittedName>
        <fullName evidence="1">Uncharacterized protein</fullName>
    </submittedName>
</protein>
<dbReference type="EMBL" id="FONH01000003">
    <property type="protein sequence ID" value="SFE63920.1"/>
    <property type="molecule type" value="Genomic_DNA"/>
</dbReference>
<dbReference type="AlphaFoldDB" id="A0A1I2C8B1"/>
<name>A0A1I2C8B1_9GAMM</name>
<reference evidence="2" key="1">
    <citation type="submission" date="2016-10" db="EMBL/GenBank/DDBJ databases">
        <authorList>
            <person name="Varghese N."/>
            <person name="Submissions S."/>
        </authorList>
    </citation>
    <scope>NUCLEOTIDE SEQUENCE [LARGE SCALE GENOMIC DNA]</scope>
    <source>
        <strain evidence="2">UNC178MFTsu3.1</strain>
    </source>
</reference>
<dbReference type="RefSeq" id="WP_026636135.1">
    <property type="nucleotide sequence ID" value="NZ_FONH01000003.1"/>
</dbReference>
<proteinExistence type="predicted"/>
<evidence type="ECO:0000313" key="2">
    <source>
        <dbReference type="Proteomes" id="UP000199477"/>
    </source>
</evidence>
<sequence length="152" mass="17483">MSGKDDLAAWKQQGPVWLWRYVENFRNFTGWHFTADQEGSRSLLALLDLLEATGDASLYRTVQVAQLTPEILAVPNNRSARATSPARWRLRYAQAPEEWTFVEEGDTLVFTVGTQGVRKLRESVEAVLRRDGDFCIGSDPHQLWFWWRRGSP</sequence>
<keyword evidence="2" id="KW-1185">Reference proteome</keyword>
<evidence type="ECO:0000313" key="1">
    <source>
        <dbReference type="EMBL" id="SFE63920.1"/>
    </source>
</evidence>
<organism evidence="1 2">
    <name type="scientific">Dyella marensis</name>
    <dbReference type="NCBI Taxonomy" id="500610"/>
    <lineage>
        <taxon>Bacteria</taxon>
        <taxon>Pseudomonadati</taxon>
        <taxon>Pseudomonadota</taxon>
        <taxon>Gammaproteobacteria</taxon>
        <taxon>Lysobacterales</taxon>
        <taxon>Rhodanobacteraceae</taxon>
        <taxon>Dyella</taxon>
    </lineage>
</organism>
<dbReference type="Proteomes" id="UP000199477">
    <property type="component" value="Unassembled WGS sequence"/>
</dbReference>